<dbReference type="InterPro" id="IPR006170">
    <property type="entry name" value="PBP/GOBP"/>
</dbReference>
<dbReference type="SUPFAM" id="SSF47565">
    <property type="entry name" value="Insect pheromone/odorant-binding proteins"/>
    <property type="match status" value="1"/>
</dbReference>
<accession>A0A1J0KKE5</accession>
<protein>
    <submittedName>
        <fullName evidence="2">Odorant-binding protein 1</fullName>
    </submittedName>
</protein>
<reference evidence="2" key="1">
    <citation type="journal article" date="2016" name="Insect Biochem. Mol. Biol.">
        <title>Comparative transcriptome analysis of chemosensory genes in two sister leaf beetles provides insights into chemosensory speciation.</title>
        <authorList>
            <person name="Zhang B."/>
            <person name="Zhang W."/>
            <person name="Nie R.E."/>
            <person name="Li W.Z."/>
            <person name="Segraves K.A."/>
            <person name="Yang X.K."/>
            <person name="Xue H.J."/>
        </authorList>
    </citation>
    <scope>NUCLEOTIDE SEQUENCE</scope>
</reference>
<evidence type="ECO:0000256" key="1">
    <source>
        <dbReference type="SAM" id="SignalP"/>
    </source>
</evidence>
<dbReference type="InterPro" id="IPR036728">
    <property type="entry name" value="PBP_GOBP_sf"/>
</dbReference>
<dbReference type="GO" id="GO:0005549">
    <property type="term" value="F:odorant binding"/>
    <property type="evidence" value="ECO:0007669"/>
    <property type="project" value="InterPro"/>
</dbReference>
<organism evidence="2">
    <name type="scientific">Pyrrhalta maculicollis</name>
    <dbReference type="NCBI Taxonomy" id="226885"/>
    <lineage>
        <taxon>Eukaryota</taxon>
        <taxon>Metazoa</taxon>
        <taxon>Ecdysozoa</taxon>
        <taxon>Arthropoda</taxon>
        <taxon>Hexapoda</taxon>
        <taxon>Insecta</taxon>
        <taxon>Pterygota</taxon>
        <taxon>Neoptera</taxon>
        <taxon>Endopterygota</taxon>
        <taxon>Coleoptera</taxon>
        <taxon>Polyphaga</taxon>
        <taxon>Cucujiformia</taxon>
        <taxon>Chrysomeloidea</taxon>
        <taxon>Chrysomelidae</taxon>
        <taxon>Galerucinae</taxon>
        <taxon>Coelomerites</taxon>
        <taxon>Pyrrhalta</taxon>
    </lineage>
</organism>
<dbReference type="Gene3D" id="1.10.238.20">
    <property type="entry name" value="Pheromone/general odorant binding protein domain"/>
    <property type="match status" value="1"/>
</dbReference>
<dbReference type="Pfam" id="PF01395">
    <property type="entry name" value="PBP_GOBP"/>
    <property type="match status" value="1"/>
</dbReference>
<dbReference type="AlphaFoldDB" id="A0A1J0KKE5"/>
<proteinExistence type="evidence at transcript level"/>
<feature type="chain" id="PRO_5012430127" evidence="1">
    <location>
        <begin position="19"/>
        <end position="137"/>
    </location>
</feature>
<keyword evidence="1" id="KW-0732">Signal</keyword>
<dbReference type="CDD" id="cd23992">
    <property type="entry name" value="PBP_GOBP"/>
    <property type="match status" value="1"/>
</dbReference>
<feature type="signal peptide" evidence="1">
    <location>
        <begin position="1"/>
        <end position="18"/>
    </location>
</feature>
<name>A0A1J0KKE5_9CUCU</name>
<evidence type="ECO:0000313" key="2">
    <source>
        <dbReference type="EMBL" id="APC94199.1"/>
    </source>
</evidence>
<sequence>MKTVFVFLCVLVAALAHGLPNLPENERIKLAQVHRSCQSNPKTFCDENKLKNLSNYINDIEAGTHMLCMAVKAGLMSPNGDFDIPSIKRKVALVTRDYSKVDGLVQKCTRKAEKPGKTANLMWMCFFQNDIQYYHQL</sequence>
<dbReference type="EMBL" id="KX290628">
    <property type="protein sequence ID" value="APC94199.1"/>
    <property type="molecule type" value="mRNA"/>
</dbReference>